<evidence type="ECO:0000256" key="11">
    <source>
        <dbReference type="ARBA" id="ARBA00023136"/>
    </source>
</evidence>
<comment type="catalytic activity">
    <reaction evidence="1">
        <text>ATP + protein L-histidine = ADP + protein N-phospho-L-histidine.</text>
        <dbReference type="EC" id="2.7.13.3"/>
    </reaction>
</comment>
<gene>
    <name evidence="18" type="ORF">NITINOP_1564</name>
</gene>
<keyword evidence="6 18" id="KW-0808">Transferase</keyword>
<keyword evidence="8 18" id="KW-0418">Kinase</keyword>
<dbReference type="GO" id="GO:0006355">
    <property type="term" value="P:regulation of DNA-templated transcription"/>
    <property type="evidence" value="ECO:0007669"/>
    <property type="project" value="InterPro"/>
</dbReference>
<dbReference type="SUPFAM" id="SSF47384">
    <property type="entry name" value="Homodimeric domain of signal transducing histidine kinase"/>
    <property type="match status" value="1"/>
</dbReference>
<dbReference type="Pfam" id="PF02518">
    <property type="entry name" value="HATPase_c"/>
    <property type="match status" value="1"/>
</dbReference>
<dbReference type="Gene3D" id="1.10.287.130">
    <property type="match status" value="1"/>
</dbReference>
<dbReference type="SMART" id="SM00387">
    <property type="entry name" value="HATPase_c"/>
    <property type="match status" value="1"/>
</dbReference>
<feature type="coiled-coil region" evidence="12">
    <location>
        <begin position="213"/>
        <end position="240"/>
    </location>
</feature>
<dbReference type="Proteomes" id="UP000066284">
    <property type="component" value="Chromosome 1"/>
</dbReference>
<dbReference type="InterPro" id="IPR000014">
    <property type="entry name" value="PAS"/>
</dbReference>
<dbReference type="NCBIfam" id="NF046044">
    <property type="entry name" value="PnpS"/>
    <property type="match status" value="1"/>
</dbReference>
<dbReference type="Gene3D" id="6.10.340.10">
    <property type="match status" value="1"/>
</dbReference>
<keyword evidence="9" id="KW-0067">ATP-binding</keyword>
<evidence type="ECO:0000313" key="18">
    <source>
        <dbReference type="EMBL" id="CUQ66539.1"/>
    </source>
</evidence>
<dbReference type="PANTHER" id="PTHR45453:SF1">
    <property type="entry name" value="PHOSPHATE REGULON SENSOR PROTEIN PHOR"/>
    <property type="match status" value="1"/>
</dbReference>
<evidence type="ECO:0000256" key="13">
    <source>
        <dbReference type="SAM" id="MobiDB-lite"/>
    </source>
</evidence>
<dbReference type="InterPro" id="IPR003661">
    <property type="entry name" value="HisK_dim/P_dom"/>
</dbReference>
<evidence type="ECO:0000256" key="4">
    <source>
        <dbReference type="ARBA" id="ARBA00022475"/>
    </source>
</evidence>
<evidence type="ECO:0000259" key="16">
    <source>
        <dbReference type="PROSITE" id="PS50112"/>
    </source>
</evidence>
<dbReference type="InterPro" id="IPR003594">
    <property type="entry name" value="HATPase_dom"/>
</dbReference>
<dbReference type="SMART" id="SM00304">
    <property type="entry name" value="HAMP"/>
    <property type="match status" value="1"/>
</dbReference>
<dbReference type="InterPro" id="IPR036890">
    <property type="entry name" value="HATPase_C_sf"/>
</dbReference>
<evidence type="ECO:0000256" key="10">
    <source>
        <dbReference type="ARBA" id="ARBA00023012"/>
    </source>
</evidence>
<evidence type="ECO:0000256" key="7">
    <source>
        <dbReference type="ARBA" id="ARBA00022741"/>
    </source>
</evidence>
<dbReference type="SMART" id="SM00388">
    <property type="entry name" value="HisKA"/>
    <property type="match status" value="1"/>
</dbReference>
<dbReference type="InterPro" id="IPR013767">
    <property type="entry name" value="PAS_fold"/>
</dbReference>
<keyword evidence="10" id="KW-0902">Two-component regulatory system</keyword>
<dbReference type="SUPFAM" id="SSF55785">
    <property type="entry name" value="PYP-like sensor domain (PAS domain)"/>
    <property type="match status" value="1"/>
</dbReference>
<comment type="subcellular location">
    <subcellularLocation>
        <location evidence="2">Cell membrane</location>
    </subcellularLocation>
</comment>
<dbReference type="CDD" id="cd00130">
    <property type="entry name" value="PAS"/>
    <property type="match status" value="1"/>
</dbReference>
<dbReference type="InterPro" id="IPR035965">
    <property type="entry name" value="PAS-like_dom_sf"/>
</dbReference>
<evidence type="ECO:0000256" key="12">
    <source>
        <dbReference type="SAM" id="Coils"/>
    </source>
</evidence>
<dbReference type="InterPro" id="IPR003660">
    <property type="entry name" value="HAMP_dom"/>
</dbReference>
<feature type="domain" description="Histidine kinase" evidence="15">
    <location>
        <begin position="356"/>
        <end position="584"/>
    </location>
</feature>
<dbReference type="PROSITE" id="PS50112">
    <property type="entry name" value="PAS"/>
    <property type="match status" value="1"/>
</dbReference>
<dbReference type="NCBIfam" id="TIGR00229">
    <property type="entry name" value="sensory_box"/>
    <property type="match status" value="1"/>
</dbReference>
<reference evidence="19" key="1">
    <citation type="submission" date="2015-09" db="EMBL/GenBank/DDBJ databases">
        <authorList>
            <person name="Daims H."/>
        </authorList>
    </citation>
    <scope>NUCLEOTIDE SEQUENCE [LARGE SCALE GENOMIC DNA]</scope>
</reference>
<evidence type="ECO:0000259" key="15">
    <source>
        <dbReference type="PROSITE" id="PS50109"/>
    </source>
</evidence>
<dbReference type="CDD" id="cd00082">
    <property type="entry name" value="HisKA"/>
    <property type="match status" value="1"/>
</dbReference>
<sequence length="591" mass="64878">MAGIFIVRSLDRQHLLRQNSVLETTVTLVEYNLSFLFASPDHLASPSHLQTTARELGAHAAARVTLIASDGTVIADSAIQGDAPPFPENQANKPEVRQTLSTGRGQDIRVDEITGERTLYRAVTTASGAPHGPIIVRVGLATTQMDRDIERAKRTIVIALGLVFLAVAAFTVWLVHSLTQPLSAVARAVRRLESEDFTVSSKRAAHDEVDGLADALHQVADRMQTKLAELSEDRAQLLAVLTSMIEGVMVLDRRGYVLQMNPALERIFGISRAEARGRPFAELFRNRQLSELVEATLRSRSHREAELILPLTGRCLQIEASFAGGERDNEACVVLVCHDITELRRLETIRKDFVANVSHELRTPLTSIKGYVEALLDGAKDDPKMAANFLDIILKQSDRLNLIIGDLLELSHIESGRVSFRQDPIDLRAVIDRALSTIKPLAEKKGHRLVTFLEDAVPSIAGDEDRLVQVMTNLLDNAVKYTPLGGTITVAARRASKPRTGDRPAGEALELSVSDTGIGIPETDRPRVFERFYRVDKARSRELGGTGLGLAIVKHIVEGHGGEVWVEANEPKGSRFMVRLPIHSGHHGPAR</sequence>
<evidence type="ECO:0000259" key="17">
    <source>
        <dbReference type="PROSITE" id="PS50885"/>
    </source>
</evidence>
<dbReference type="FunFam" id="3.30.565.10:FF:000006">
    <property type="entry name" value="Sensor histidine kinase WalK"/>
    <property type="match status" value="1"/>
</dbReference>
<dbReference type="InterPro" id="IPR004358">
    <property type="entry name" value="Sig_transdc_His_kin-like_C"/>
</dbReference>
<evidence type="ECO:0000313" key="19">
    <source>
        <dbReference type="Proteomes" id="UP000066284"/>
    </source>
</evidence>
<dbReference type="SMART" id="SM00091">
    <property type="entry name" value="PAS"/>
    <property type="match status" value="1"/>
</dbReference>
<evidence type="ECO:0000256" key="9">
    <source>
        <dbReference type="ARBA" id="ARBA00022840"/>
    </source>
</evidence>
<organism evidence="18 19">
    <name type="scientific">Candidatus Nitrospira inopinata</name>
    <dbReference type="NCBI Taxonomy" id="1715989"/>
    <lineage>
        <taxon>Bacteria</taxon>
        <taxon>Pseudomonadati</taxon>
        <taxon>Nitrospirota</taxon>
        <taxon>Nitrospiria</taxon>
        <taxon>Nitrospirales</taxon>
        <taxon>Nitrospiraceae</taxon>
        <taxon>Nitrospira</taxon>
    </lineage>
</organism>
<dbReference type="InterPro" id="IPR050351">
    <property type="entry name" value="BphY/WalK/GraS-like"/>
</dbReference>
<dbReference type="InterPro" id="IPR036097">
    <property type="entry name" value="HisK_dim/P_sf"/>
</dbReference>
<evidence type="ECO:0000256" key="6">
    <source>
        <dbReference type="ARBA" id="ARBA00022679"/>
    </source>
</evidence>
<name>A0A0S4KVV8_9BACT</name>
<dbReference type="InterPro" id="IPR005467">
    <property type="entry name" value="His_kinase_dom"/>
</dbReference>
<evidence type="ECO:0000256" key="8">
    <source>
        <dbReference type="ARBA" id="ARBA00022777"/>
    </source>
</evidence>
<keyword evidence="7" id="KW-0547">Nucleotide-binding</keyword>
<evidence type="ECO:0000256" key="14">
    <source>
        <dbReference type="SAM" id="Phobius"/>
    </source>
</evidence>
<evidence type="ECO:0000256" key="2">
    <source>
        <dbReference type="ARBA" id="ARBA00004236"/>
    </source>
</evidence>
<dbReference type="KEGG" id="nio:NITINOP_1564"/>
<keyword evidence="12" id="KW-0175">Coiled coil</keyword>
<dbReference type="GO" id="GO:0005524">
    <property type="term" value="F:ATP binding"/>
    <property type="evidence" value="ECO:0007669"/>
    <property type="project" value="UniProtKB-KW"/>
</dbReference>
<accession>A0A0S4KVV8</accession>
<proteinExistence type="predicted"/>
<dbReference type="GO" id="GO:0005886">
    <property type="term" value="C:plasma membrane"/>
    <property type="evidence" value="ECO:0007669"/>
    <property type="project" value="UniProtKB-SubCell"/>
</dbReference>
<dbReference type="STRING" id="1715989.NITINOP_1564"/>
<feature type="domain" description="HAMP" evidence="17">
    <location>
        <begin position="176"/>
        <end position="228"/>
    </location>
</feature>
<dbReference type="GO" id="GO:0016036">
    <property type="term" value="P:cellular response to phosphate starvation"/>
    <property type="evidence" value="ECO:0007669"/>
    <property type="project" value="TreeGrafter"/>
</dbReference>
<dbReference type="CDD" id="cd06225">
    <property type="entry name" value="HAMP"/>
    <property type="match status" value="1"/>
</dbReference>
<feature type="region of interest" description="Disordered" evidence="13">
    <location>
        <begin position="79"/>
        <end position="101"/>
    </location>
</feature>
<dbReference type="EC" id="2.7.13.3" evidence="3"/>
<dbReference type="PROSITE" id="PS50885">
    <property type="entry name" value="HAMP"/>
    <property type="match status" value="1"/>
</dbReference>
<feature type="domain" description="PAS" evidence="16">
    <location>
        <begin position="233"/>
        <end position="304"/>
    </location>
</feature>
<dbReference type="EMBL" id="LN885086">
    <property type="protein sequence ID" value="CUQ66539.1"/>
    <property type="molecule type" value="Genomic_DNA"/>
</dbReference>
<evidence type="ECO:0000256" key="1">
    <source>
        <dbReference type="ARBA" id="ARBA00000085"/>
    </source>
</evidence>
<keyword evidence="14" id="KW-1133">Transmembrane helix</keyword>
<dbReference type="SUPFAM" id="SSF55874">
    <property type="entry name" value="ATPase domain of HSP90 chaperone/DNA topoisomerase II/histidine kinase"/>
    <property type="match status" value="1"/>
</dbReference>
<dbReference type="GO" id="GO:0004721">
    <property type="term" value="F:phosphoprotein phosphatase activity"/>
    <property type="evidence" value="ECO:0007669"/>
    <property type="project" value="TreeGrafter"/>
</dbReference>
<dbReference type="Pfam" id="PF00989">
    <property type="entry name" value="PAS"/>
    <property type="match status" value="1"/>
</dbReference>
<dbReference type="GO" id="GO:0000155">
    <property type="term" value="F:phosphorelay sensor kinase activity"/>
    <property type="evidence" value="ECO:0007669"/>
    <property type="project" value="InterPro"/>
</dbReference>
<keyword evidence="4" id="KW-1003">Cell membrane</keyword>
<dbReference type="Gene3D" id="3.30.450.20">
    <property type="entry name" value="PAS domain"/>
    <property type="match status" value="2"/>
</dbReference>
<feature type="transmembrane region" description="Helical" evidence="14">
    <location>
        <begin position="155"/>
        <end position="175"/>
    </location>
</feature>
<dbReference type="SUPFAM" id="SSF158472">
    <property type="entry name" value="HAMP domain-like"/>
    <property type="match status" value="1"/>
</dbReference>
<dbReference type="Pfam" id="PF00672">
    <property type="entry name" value="HAMP"/>
    <property type="match status" value="1"/>
</dbReference>
<protein>
    <recommendedName>
        <fullName evidence="3">histidine kinase</fullName>
        <ecNumber evidence="3">2.7.13.3</ecNumber>
    </recommendedName>
</protein>
<keyword evidence="5" id="KW-0597">Phosphoprotein</keyword>
<keyword evidence="11 14" id="KW-0472">Membrane</keyword>
<dbReference type="Pfam" id="PF00512">
    <property type="entry name" value="HisKA"/>
    <property type="match status" value="1"/>
</dbReference>
<dbReference type="FunFam" id="1.10.287.130:FF:000008">
    <property type="entry name" value="Two-component sensor histidine kinase"/>
    <property type="match status" value="1"/>
</dbReference>
<dbReference type="PRINTS" id="PR00344">
    <property type="entry name" value="BCTRLSENSOR"/>
</dbReference>
<keyword evidence="19" id="KW-1185">Reference proteome</keyword>
<dbReference type="PANTHER" id="PTHR45453">
    <property type="entry name" value="PHOSPHATE REGULON SENSOR PROTEIN PHOR"/>
    <property type="match status" value="1"/>
</dbReference>
<dbReference type="Gene3D" id="3.30.565.10">
    <property type="entry name" value="Histidine kinase-like ATPase, C-terminal domain"/>
    <property type="match status" value="1"/>
</dbReference>
<dbReference type="AlphaFoldDB" id="A0A0S4KVV8"/>
<dbReference type="RefSeq" id="WP_062484544.1">
    <property type="nucleotide sequence ID" value="NZ_LN885086.1"/>
</dbReference>
<dbReference type="CDD" id="cd16922">
    <property type="entry name" value="HATPase_EvgS-ArcB-TorS-like"/>
    <property type="match status" value="1"/>
</dbReference>
<evidence type="ECO:0000256" key="5">
    <source>
        <dbReference type="ARBA" id="ARBA00022553"/>
    </source>
</evidence>
<keyword evidence="14" id="KW-0812">Transmembrane</keyword>
<dbReference type="PROSITE" id="PS50109">
    <property type="entry name" value="HIS_KIN"/>
    <property type="match status" value="1"/>
</dbReference>
<evidence type="ECO:0000256" key="3">
    <source>
        <dbReference type="ARBA" id="ARBA00012438"/>
    </source>
</evidence>